<proteinExistence type="predicted"/>
<feature type="non-terminal residue" evidence="2">
    <location>
        <position position="71"/>
    </location>
</feature>
<evidence type="ECO:0000313" key="2">
    <source>
        <dbReference type="EMBL" id="JAA82236.1"/>
    </source>
</evidence>
<feature type="compositionally biased region" description="Basic and acidic residues" evidence="1">
    <location>
        <begin position="29"/>
        <end position="38"/>
    </location>
</feature>
<evidence type="ECO:0000256" key="1">
    <source>
        <dbReference type="SAM" id="MobiDB-lite"/>
    </source>
</evidence>
<feature type="compositionally biased region" description="Basic residues" evidence="1">
    <location>
        <begin position="39"/>
        <end position="49"/>
    </location>
</feature>
<name>S4NTV8_9NEOP</name>
<feature type="non-terminal residue" evidence="2">
    <location>
        <position position="1"/>
    </location>
</feature>
<reference evidence="2" key="2">
    <citation type="submission" date="2013-05" db="EMBL/GenBank/DDBJ databases">
        <authorList>
            <person name="Carter J.-M."/>
            <person name="Baker S.C."/>
            <person name="Pink R."/>
            <person name="Carter D.R.F."/>
            <person name="Collins A."/>
            <person name="Tomlin J."/>
            <person name="Gibbs M."/>
            <person name="Breuker C.J."/>
        </authorList>
    </citation>
    <scope>NUCLEOTIDE SEQUENCE</scope>
    <source>
        <tissue evidence="2">Ovary</tissue>
    </source>
</reference>
<reference evidence="2" key="1">
    <citation type="journal article" date="2013" name="BMC Genomics">
        <title>Unscrambling butterfly oogenesis.</title>
        <authorList>
            <person name="Carter J.M."/>
            <person name="Baker S.C."/>
            <person name="Pink R."/>
            <person name="Carter D.R."/>
            <person name="Collins A."/>
            <person name="Tomlin J."/>
            <person name="Gibbs M."/>
            <person name="Breuker C.J."/>
        </authorList>
    </citation>
    <scope>NUCLEOTIDE SEQUENCE</scope>
    <source>
        <tissue evidence="2">Ovary</tissue>
    </source>
</reference>
<feature type="region of interest" description="Disordered" evidence="1">
    <location>
        <begin position="1"/>
        <end position="60"/>
    </location>
</feature>
<dbReference type="EMBL" id="GAIX01010324">
    <property type="protein sequence ID" value="JAA82236.1"/>
    <property type="molecule type" value="Transcribed_RNA"/>
</dbReference>
<protein>
    <submittedName>
        <fullName evidence="2">Uncharacterized protein</fullName>
    </submittedName>
</protein>
<organism evidence="2">
    <name type="scientific">Pararge aegeria</name>
    <name type="common">speckled wood butterfly</name>
    <dbReference type="NCBI Taxonomy" id="116150"/>
    <lineage>
        <taxon>Eukaryota</taxon>
        <taxon>Metazoa</taxon>
        <taxon>Ecdysozoa</taxon>
        <taxon>Arthropoda</taxon>
        <taxon>Hexapoda</taxon>
        <taxon>Insecta</taxon>
        <taxon>Pterygota</taxon>
        <taxon>Neoptera</taxon>
        <taxon>Endopterygota</taxon>
        <taxon>Lepidoptera</taxon>
        <taxon>Glossata</taxon>
        <taxon>Ditrysia</taxon>
        <taxon>Papilionoidea</taxon>
        <taxon>Nymphalidae</taxon>
        <taxon>Satyrinae</taxon>
        <taxon>Satyrini</taxon>
        <taxon>Parargina</taxon>
        <taxon>Pararge</taxon>
    </lineage>
</organism>
<sequence length="71" mass="8331">CGHRAHSNRRDRGTEAKTAKVQIASSNYEEGRYGEKTFRKPRRSPARRRTAQEPIPTMPHFYLHRRFAPPL</sequence>
<dbReference type="AlphaFoldDB" id="S4NTV8"/>
<accession>S4NTV8</accession>
<feature type="compositionally biased region" description="Basic and acidic residues" evidence="1">
    <location>
        <begin position="8"/>
        <end position="18"/>
    </location>
</feature>